<evidence type="ECO:0000256" key="1">
    <source>
        <dbReference type="SAM" id="MobiDB-lite"/>
    </source>
</evidence>
<accession>A0ABX8LA19</accession>
<evidence type="ECO:0000313" key="2">
    <source>
        <dbReference type="EMBL" id="QXE27556.1"/>
    </source>
</evidence>
<gene>
    <name evidence="2" type="ORF">JJJ19_02685</name>
</gene>
<protein>
    <submittedName>
        <fullName evidence="2">Uncharacterized protein</fullName>
    </submittedName>
</protein>
<feature type="region of interest" description="Disordered" evidence="1">
    <location>
        <begin position="111"/>
        <end position="150"/>
    </location>
</feature>
<organism evidence="2 3">
    <name type="scientific">Chlamydia buteonis</name>
    <dbReference type="NCBI Taxonomy" id="2494525"/>
    <lineage>
        <taxon>Bacteria</taxon>
        <taxon>Pseudomonadati</taxon>
        <taxon>Chlamydiota</taxon>
        <taxon>Chlamydiia</taxon>
        <taxon>Chlamydiales</taxon>
        <taxon>Chlamydiaceae</taxon>
        <taxon>Chlamydia/Chlamydophila group</taxon>
        <taxon>Chlamydia</taxon>
    </lineage>
</organism>
<sequence length="150" mass="17185">MNSNSAQKIIDSIKQILTLYNIDFDPSFGSALSSDSEVDYEYLMEKTQEKIQELDKRSQEILQQTGMTREQMEVFANNPDNFSPEEWLALENIRSSCNEYKKETEALINEVTKELGGETPPPNSNNKTKTTSSKKIRKKTGFPYKNAYNP</sequence>
<dbReference type="EMBL" id="CP067334">
    <property type="protein sequence ID" value="QXE27556.1"/>
    <property type="molecule type" value="Genomic_DNA"/>
</dbReference>
<name>A0ABX8LA19_9CHLA</name>
<dbReference type="Proteomes" id="UP000683565">
    <property type="component" value="Chromosome"/>
</dbReference>
<reference evidence="2" key="1">
    <citation type="submission" date="2021-01" db="EMBL/GenBank/DDBJ databases">
        <title>Chlamydial infections in birds of prey presented to California wildlife rehabilitation facilities.</title>
        <authorList>
            <person name="Seibert B.A."/>
            <person name="Keel M.K."/>
            <person name="Kelly T.R."/>
            <person name="Nilsen R.A."/>
            <person name="Pesti D.R."/>
            <person name="Ciembor P.X."/>
            <person name="Gregory C.R."/>
            <person name="Ritchie B.W."/>
            <person name="Hawkins M.G."/>
        </authorList>
    </citation>
    <scope>NUCLEOTIDE SEQUENCE [LARGE SCALE GENOMIC DNA]</scope>
    <source>
        <strain evidence="2">SWA</strain>
    </source>
</reference>
<proteinExistence type="predicted"/>
<evidence type="ECO:0000313" key="3">
    <source>
        <dbReference type="Proteomes" id="UP000683565"/>
    </source>
</evidence>
<keyword evidence="3" id="KW-1185">Reference proteome</keyword>